<dbReference type="OrthoDB" id="6182044at2"/>
<evidence type="ECO:0000313" key="1">
    <source>
        <dbReference type="EMBL" id="SFU66108.1"/>
    </source>
</evidence>
<dbReference type="EMBL" id="FPBX01000013">
    <property type="protein sequence ID" value="SFU66108.1"/>
    <property type="molecule type" value="Genomic_DNA"/>
</dbReference>
<reference evidence="1 2" key="1">
    <citation type="submission" date="2016-10" db="EMBL/GenBank/DDBJ databases">
        <authorList>
            <person name="de Groot N.N."/>
        </authorList>
    </citation>
    <scope>NUCLEOTIDE SEQUENCE [LARGE SCALE GENOMIC DNA]</scope>
    <source>
        <strain evidence="1 2">R-24608</strain>
    </source>
</reference>
<proteinExistence type="predicted"/>
<dbReference type="RefSeq" id="WP_054256353.1">
    <property type="nucleotide sequence ID" value="NZ_CYIG01000017.1"/>
</dbReference>
<dbReference type="AlphaFoldDB" id="A0A1I7HZH3"/>
<keyword evidence="2" id="KW-1185">Reference proteome</keyword>
<organism evidence="1 2">
    <name type="scientific">Paenacidovorax caeni</name>
    <dbReference type="NCBI Taxonomy" id="343013"/>
    <lineage>
        <taxon>Bacteria</taxon>
        <taxon>Pseudomonadati</taxon>
        <taxon>Pseudomonadota</taxon>
        <taxon>Betaproteobacteria</taxon>
        <taxon>Burkholderiales</taxon>
        <taxon>Comamonadaceae</taxon>
        <taxon>Paenacidovorax</taxon>
    </lineage>
</organism>
<name>A0A1I7HZH3_9BURK</name>
<sequence>MQIQHFDDLLRAARAQPEPQRLLMVFVGTELPEGASSEQRARFAQGEGGALVPLMCVDKTPEELDSFATLAREAQQFEAPHQPWRLVFAAALAGRGGQAPSSADAEQPLQHMVESIKAGQFGPLLPFDRQGEPVHFK</sequence>
<protein>
    <submittedName>
        <fullName evidence="1">Uncharacterized protein</fullName>
    </submittedName>
</protein>
<gene>
    <name evidence="1" type="ORF">SAMN04489707_101352</name>
</gene>
<accession>A0A1I7HZH3</accession>
<evidence type="ECO:0000313" key="2">
    <source>
        <dbReference type="Proteomes" id="UP000183656"/>
    </source>
</evidence>
<dbReference type="STRING" id="343013.SAMN04489707_101352"/>
<dbReference type="Proteomes" id="UP000183656">
    <property type="component" value="Unassembled WGS sequence"/>
</dbReference>